<dbReference type="FunFam" id="3.40.50.300:FF:000032">
    <property type="entry name" value="Export ABC transporter ATP-binding protein"/>
    <property type="match status" value="1"/>
</dbReference>
<feature type="domain" description="ABC transporter" evidence="6">
    <location>
        <begin position="30"/>
        <end position="262"/>
    </location>
</feature>
<accession>A0A4V1NVE4</accession>
<dbReference type="AlphaFoldDB" id="A0A4V1NVE4"/>
<comment type="similarity">
    <text evidence="4">Belongs to the ABC transporter superfamily. Macrolide exporter (TC 3.A.1.122) family.</text>
</comment>
<dbReference type="Gene3D" id="3.40.50.300">
    <property type="entry name" value="P-loop containing nucleotide triphosphate hydrolases"/>
    <property type="match status" value="1"/>
</dbReference>
<dbReference type="PROSITE" id="PS50893">
    <property type="entry name" value="ABC_TRANSPORTER_2"/>
    <property type="match status" value="1"/>
</dbReference>
<name>A0A4V1NVE4_9BACT</name>
<gene>
    <name evidence="7" type="ORF">ESZ00_12965</name>
</gene>
<evidence type="ECO:0000313" key="8">
    <source>
        <dbReference type="Proteomes" id="UP000290253"/>
    </source>
</evidence>
<dbReference type="GO" id="GO:0022857">
    <property type="term" value="F:transmembrane transporter activity"/>
    <property type="evidence" value="ECO:0007669"/>
    <property type="project" value="TreeGrafter"/>
</dbReference>
<dbReference type="InterPro" id="IPR003593">
    <property type="entry name" value="AAA+_ATPase"/>
</dbReference>
<evidence type="ECO:0000256" key="3">
    <source>
        <dbReference type="ARBA" id="ARBA00022840"/>
    </source>
</evidence>
<dbReference type="SUPFAM" id="SSF52540">
    <property type="entry name" value="P-loop containing nucleoside triphosphate hydrolases"/>
    <property type="match status" value="1"/>
</dbReference>
<evidence type="ECO:0000256" key="1">
    <source>
        <dbReference type="ARBA" id="ARBA00022448"/>
    </source>
</evidence>
<evidence type="ECO:0000256" key="5">
    <source>
        <dbReference type="SAM" id="MobiDB-lite"/>
    </source>
</evidence>
<keyword evidence="1" id="KW-0813">Transport</keyword>
<dbReference type="PROSITE" id="PS00211">
    <property type="entry name" value="ABC_TRANSPORTER_1"/>
    <property type="match status" value="1"/>
</dbReference>
<proteinExistence type="inferred from homology"/>
<dbReference type="InterPro" id="IPR027417">
    <property type="entry name" value="P-loop_NTPase"/>
</dbReference>
<protein>
    <submittedName>
        <fullName evidence="7">ABC transporter ATP-binding protein</fullName>
    </submittedName>
</protein>
<dbReference type="OrthoDB" id="9791546at2"/>
<dbReference type="GO" id="GO:0005886">
    <property type="term" value="C:plasma membrane"/>
    <property type="evidence" value="ECO:0007669"/>
    <property type="project" value="TreeGrafter"/>
</dbReference>
<dbReference type="Proteomes" id="UP000290253">
    <property type="component" value="Unassembled WGS sequence"/>
</dbReference>
<dbReference type="GO" id="GO:0098796">
    <property type="term" value="C:membrane protein complex"/>
    <property type="evidence" value="ECO:0007669"/>
    <property type="project" value="UniProtKB-ARBA"/>
</dbReference>
<dbReference type="EMBL" id="SDMK01000002">
    <property type="protein sequence ID" value="RXS95480.1"/>
    <property type="molecule type" value="Genomic_DNA"/>
</dbReference>
<keyword evidence="2" id="KW-0547">Nucleotide-binding</keyword>
<dbReference type="InterPro" id="IPR015854">
    <property type="entry name" value="ABC_transpr_LolD-like"/>
</dbReference>
<dbReference type="InterPro" id="IPR017871">
    <property type="entry name" value="ABC_transporter-like_CS"/>
</dbReference>
<reference evidence="7 8" key="1">
    <citation type="journal article" date="2016" name="Int. J. Syst. Evol. Microbiol.">
        <title>Acidipila dinghuensis sp. nov., an acidobacterium isolated from forest soil.</title>
        <authorList>
            <person name="Jiang Y.W."/>
            <person name="Wang J."/>
            <person name="Chen M.H."/>
            <person name="Lv Y.Y."/>
            <person name="Qiu L.H."/>
        </authorList>
    </citation>
    <scope>NUCLEOTIDE SEQUENCE [LARGE SCALE GENOMIC DNA]</scope>
    <source>
        <strain evidence="7 8">DHOF10</strain>
    </source>
</reference>
<dbReference type="GO" id="GO:0005524">
    <property type="term" value="F:ATP binding"/>
    <property type="evidence" value="ECO:0007669"/>
    <property type="project" value="UniProtKB-KW"/>
</dbReference>
<dbReference type="RefSeq" id="WP_129208677.1">
    <property type="nucleotide sequence ID" value="NZ_BMGU01000004.1"/>
</dbReference>
<sequence length="262" mass="28391">MELSSTDSSFSPQGLPALRPSAPSSHPKAIEVVDLRKEYTTGRGKLVLFDGLSFEVPAGEMLAIVGESGAGKSTLLHILGALDSPSSGDVYCASIRLRNMTSSQAATFRNREVGYVWQFHYLLPEFTALENVAMPLLARGESPAKANDAARKWLAEVELADRATHRAGELSGGEQQRVSLARALVTGPKVLLADEPTGDLDSRTAGVVFDLIERLHHTHHLTSVIVTHNTELAERCNRILRLKKGRLDEVSPRSPANEPVPV</sequence>
<dbReference type="Pfam" id="PF00005">
    <property type="entry name" value="ABC_tran"/>
    <property type="match status" value="1"/>
</dbReference>
<evidence type="ECO:0000256" key="4">
    <source>
        <dbReference type="ARBA" id="ARBA00038388"/>
    </source>
</evidence>
<comment type="caution">
    <text evidence="7">The sequence shown here is derived from an EMBL/GenBank/DDBJ whole genome shotgun (WGS) entry which is preliminary data.</text>
</comment>
<feature type="region of interest" description="Disordered" evidence="5">
    <location>
        <begin position="1"/>
        <end position="25"/>
    </location>
</feature>
<keyword evidence="8" id="KW-1185">Reference proteome</keyword>
<dbReference type="SMART" id="SM00382">
    <property type="entry name" value="AAA"/>
    <property type="match status" value="1"/>
</dbReference>
<feature type="compositionally biased region" description="Polar residues" evidence="5">
    <location>
        <begin position="1"/>
        <end position="12"/>
    </location>
</feature>
<evidence type="ECO:0000256" key="2">
    <source>
        <dbReference type="ARBA" id="ARBA00022741"/>
    </source>
</evidence>
<evidence type="ECO:0000313" key="7">
    <source>
        <dbReference type="EMBL" id="RXS95480.1"/>
    </source>
</evidence>
<dbReference type="PANTHER" id="PTHR24220:SF689">
    <property type="entry name" value="LIPOPROTEIN-RELEASING SYSTEM ATP-BINDING PROTEIN LOLD"/>
    <property type="match status" value="1"/>
</dbReference>
<dbReference type="GO" id="GO:0016887">
    <property type="term" value="F:ATP hydrolysis activity"/>
    <property type="evidence" value="ECO:0007669"/>
    <property type="project" value="InterPro"/>
</dbReference>
<evidence type="ECO:0000259" key="6">
    <source>
        <dbReference type="PROSITE" id="PS50893"/>
    </source>
</evidence>
<organism evidence="7 8">
    <name type="scientific">Silvibacterium dinghuense</name>
    <dbReference type="NCBI Taxonomy" id="1560006"/>
    <lineage>
        <taxon>Bacteria</taxon>
        <taxon>Pseudomonadati</taxon>
        <taxon>Acidobacteriota</taxon>
        <taxon>Terriglobia</taxon>
        <taxon>Terriglobales</taxon>
        <taxon>Acidobacteriaceae</taxon>
        <taxon>Silvibacterium</taxon>
    </lineage>
</organism>
<dbReference type="InterPro" id="IPR017911">
    <property type="entry name" value="MacB-like_ATP-bd"/>
</dbReference>
<dbReference type="PANTHER" id="PTHR24220">
    <property type="entry name" value="IMPORT ATP-BINDING PROTEIN"/>
    <property type="match status" value="1"/>
</dbReference>
<dbReference type="InterPro" id="IPR003439">
    <property type="entry name" value="ABC_transporter-like_ATP-bd"/>
</dbReference>
<keyword evidence="3 7" id="KW-0067">ATP-binding</keyword>
<dbReference type="CDD" id="cd03255">
    <property type="entry name" value="ABC_MJ0796_LolCDE_FtsE"/>
    <property type="match status" value="1"/>
</dbReference>